<feature type="domain" description="Rhodanese" evidence="2">
    <location>
        <begin position="40"/>
        <end position="133"/>
    </location>
</feature>
<gene>
    <name evidence="3" type="primary">moeZ_2</name>
    <name evidence="3" type="ORF">Spb1_27230</name>
</gene>
<dbReference type="InterPro" id="IPR036873">
    <property type="entry name" value="Rhodanese-like_dom_sf"/>
</dbReference>
<dbReference type="EMBL" id="CP036299">
    <property type="protein sequence ID" value="QDV30788.1"/>
    <property type="molecule type" value="Genomic_DNA"/>
</dbReference>
<dbReference type="SMART" id="SM00450">
    <property type="entry name" value="RHOD"/>
    <property type="match status" value="1"/>
</dbReference>
<dbReference type="Gene3D" id="3.40.250.10">
    <property type="entry name" value="Rhodanese-like domain"/>
    <property type="match status" value="1"/>
</dbReference>
<dbReference type="SUPFAM" id="SSF52821">
    <property type="entry name" value="Rhodanese/Cell cycle control phosphatase"/>
    <property type="match status" value="1"/>
</dbReference>
<dbReference type="RefSeq" id="WP_145300694.1">
    <property type="nucleotide sequence ID" value="NZ_CP036299.1"/>
</dbReference>
<keyword evidence="4" id="KW-1185">Reference proteome</keyword>
<dbReference type="Proteomes" id="UP000315349">
    <property type="component" value="Chromosome"/>
</dbReference>
<dbReference type="PROSITE" id="PS50206">
    <property type="entry name" value="RHODANESE_3"/>
    <property type="match status" value="1"/>
</dbReference>
<dbReference type="KEGG" id="peh:Spb1_27230"/>
<dbReference type="OrthoDB" id="9800872at2"/>
<dbReference type="Pfam" id="PF00581">
    <property type="entry name" value="Rhodanese"/>
    <property type="match status" value="1"/>
</dbReference>
<evidence type="ECO:0000259" key="2">
    <source>
        <dbReference type="PROSITE" id="PS50206"/>
    </source>
</evidence>
<protein>
    <submittedName>
        <fullName evidence="3">Putative adenylyltransferase/sulfurtransferase MoeZ</fullName>
    </submittedName>
</protein>
<keyword evidence="3" id="KW-0548">Nucleotidyltransferase</keyword>
<evidence type="ECO:0000313" key="4">
    <source>
        <dbReference type="Proteomes" id="UP000315349"/>
    </source>
</evidence>
<feature type="chain" id="PRO_5021851794" evidence="1">
    <location>
        <begin position="23"/>
        <end position="133"/>
    </location>
</feature>
<dbReference type="InterPro" id="IPR050229">
    <property type="entry name" value="GlpE_sulfurtransferase"/>
</dbReference>
<sequence length="133" mass="14681" precursor="true">MNLVVRNSLVIVALVFAGFGHAQGADYTTDSLDVVKQQVQEKKALLVDVRDQAEWDRGHVEGALLVPFRKLQKGMTQADVERVLPKNQIIYTHCAVGARSLGAAGLLKDYGYDVRPLQQGYKDLVKEGFPVSK</sequence>
<reference evidence="3 4" key="1">
    <citation type="submission" date="2019-02" db="EMBL/GenBank/DDBJ databases">
        <title>Deep-cultivation of Planctomycetes and their phenomic and genomic characterization uncovers novel biology.</title>
        <authorList>
            <person name="Wiegand S."/>
            <person name="Jogler M."/>
            <person name="Boedeker C."/>
            <person name="Pinto D."/>
            <person name="Vollmers J."/>
            <person name="Rivas-Marin E."/>
            <person name="Kohn T."/>
            <person name="Peeters S.H."/>
            <person name="Heuer A."/>
            <person name="Rast P."/>
            <person name="Oberbeckmann S."/>
            <person name="Bunk B."/>
            <person name="Jeske O."/>
            <person name="Meyerdierks A."/>
            <person name="Storesund J.E."/>
            <person name="Kallscheuer N."/>
            <person name="Luecker S."/>
            <person name="Lage O.M."/>
            <person name="Pohl T."/>
            <person name="Merkel B.J."/>
            <person name="Hornburger P."/>
            <person name="Mueller R.-W."/>
            <person name="Bruemmer F."/>
            <person name="Labrenz M."/>
            <person name="Spormann A.M."/>
            <person name="Op den Camp H."/>
            <person name="Overmann J."/>
            <person name="Amann R."/>
            <person name="Jetten M.S.M."/>
            <person name="Mascher T."/>
            <person name="Medema M.H."/>
            <person name="Devos D.P."/>
            <person name="Kaster A.-K."/>
            <person name="Ovreas L."/>
            <person name="Rohde M."/>
            <person name="Galperin M.Y."/>
            <person name="Jogler C."/>
        </authorList>
    </citation>
    <scope>NUCLEOTIDE SEQUENCE [LARGE SCALE GENOMIC DNA]</scope>
    <source>
        <strain evidence="3 4">Spb1</strain>
    </source>
</reference>
<dbReference type="InterPro" id="IPR001763">
    <property type="entry name" value="Rhodanese-like_dom"/>
</dbReference>
<organism evidence="3 4">
    <name type="scientific">Planctopirus ephydatiae</name>
    <dbReference type="NCBI Taxonomy" id="2528019"/>
    <lineage>
        <taxon>Bacteria</taxon>
        <taxon>Pseudomonadati</taxon>
        <taxon>Planctomycetota</taxon>
        <taxon>Planctomycetia</taxon>
        <taxon>Planctomycetales</taxon>
        <taxon>Planctomycetaceae</taxon>
        <taxon>Planctopirus</taxon>
    </lineage>
</organism>
<name>A0A518GQ85_9PLAN</name>
<proteinExistence type="predicted"/>
<keyword evidence="3" id="KW-0808">Transferase</keyword>
<evidence type="ECO:0000313" key="3">
    <source>
        <dbReference type="EMBL" id="QDV30788.1"/>
    </source>
</evidence>
<dbReference type="AlphaFoldDB" id="A0A518GQ85"/>
<evidence type="ECO:0000256" key="1">
    <source>
        <dbReference type="SAM" id="SignalP"/>
    </source>
</evidence>
<accession>A0A518GQ85</accession>
<feature type="signal peptide" evidence="1">
    <location>
        <begin position="1"/>
        <end position="22"/>
    </location>
</feature>
<keyword evidence="1" id="KW-0732">Signal</keyword>
<dbReference type="GO" id="GO:0016779">
    <property type="term" value="F:nucleotidyltransferase activity"/>
    <property type="evidence" value="ECO:0007669"/>
    <property type="project" value="UniProtKB-KW"/>
</dbReference>
<dbReference type="PANTHER" id="PTHR43031:SF1">
    <property type="entry name" value="PYRIDINE NUCLEOTIDE-DISULPHIDE OXIDOREDUCTASE"/>
    <property type="match status" value="1"/>
</dbReference>
<dbReference type="PANTHER" id="PTHR43031">
    <property type="entry name" value="FAD-DEPENDENT OXIDOREDUCTASE"/>
    <property type="match status" value="1"/>
</dbReference>
<dbReference type="CDD" id="cd00158">
    <property type="entry name" value="RHOD"/>
    <property type="match status" value="1"/>
</dbReference>